<name>A0A834M5I9_RHYFE</name>
<comment type="caution">
    <text evidence="3">The sequence shown here is derived from an EMBL/GenBank/DDBJ whole genome shotgun (WGS) entry which is preliminary data.</text>
</comment>
<organism evidence="3 4">
    <name type="scientific">Rhynchophorus ferrugineus</name>
    <name type="common">Red palm weevil</name>
    <name type="synonym">Curculio ferrugineus</name>
    <dbReference type="NCBI Taxonomy" id="354439"/>
    <lineage>
        <taxon>Eukaryota</taxon>
        <taxon>Metazoa</taxon>
        <taxon>Ecdysozoa</taxon>
        <taxon>Arthropoda</taxon>
        <taxon>Hexapoda</taxon>
        <taxon>Insecta</taxon>
        <taxon>Pterygota</taxon>
        <taxon>Neoptera</taxon>
        <taxon>Endopterygota</taxon>
        <taxon>Coleoptera</taxon>
        <taxon>Polyphaga</taxon>
        <taxon>Cucujiformia</taxon>
        <taxon>Curculionidae</taxon>
        <taxon>Dryophthorinae</taxon>
        <taxon>Rhynchophorus</taxon>
    </lineage>
</organism>
<feature type="domain" description="Cilium assembly protein DZIP1 N-terminal" evidence="2">
    <location>
        <begin position="20"/>
        <end position="112"/>
    </location>
</feature>
<dbReference type="GO" id="GO:0036064">
    <property type="term" value="C:ciliary basal body"/>
    <property type="evidence" value="ECO:0007669"/>
    <property type="project" value="TreeGrafter"/>
</dbReference>
<dbReference type="AlphaFoldDB" id="A0A834M5I9"/>
<proteinExistence type="predicted"/>
<dbReference type="Proteomes" id="UP000625711">
    <property type="component" value="Unassembled WGS sequence"/>
</dbReference>
<dbReference type="GO" id="GO:0060271">
    <property type="term" value="P:cilium assembly"/>
    <property type="evidence" value="ECO:0007669"/>
    <property type="project" value="TreeGrafter"/>
</dbReference>
<dbReference type="OrthoDB" id="515971at2759"/>
<dbReference type="PANTHER" id="PTHR21502:SF3">
    <property type="entry name" value="CILIUM ASSEMBLY PROTEIN DZIP1L"/>
    <property type="match status" value="1"/>
</dbReference>
<protein>
    <recommendedName>
        <fullName evidence="2">Cilium assembly protein DZIP1 N-terminal domain-containing protein</fullName>
    </recommendedName>
</protein>
<evidence type="ECO:0000313" key="4">
    <source>
        <dbReference type="Proteomes" id="UP000625711"/>
    </source>
</evidence>
<dbReference type="Pfam" id="PF13815">
    <property type="entry name" value="Dzip-like_N"/>
    <property type="match status" value="1"/>
</dbReference>
<dbReference type="GO" id="GO:0008270">
    <property type="term" value="F:zinc ion binding"/>
    <property type="evidence" value="ECO:0007669"/>
    <property type="project" value="UniProtKB-KW"/>
</dbReference>
<keyword evidence="4" id="KW-1185">Reference proteome</keyword>
<dbReference type="PANTHER" id="PTHR21502">
    <property type="entry name" value="ZINC FINGER PROTEIN DZIP1"/>
    <property type="match status" value="1"/>
</dbReference>
<accession>A0A834M5I9</accession>
<sequence length="126" mass="15138">MWTDDKWHYDYVRLAWDTGFSFEKCKSSNLDRNKISMIDIETILRERDVGAVDRFIPTIVQYILEEEQAKVLDTNFVKMFRISQLAVEFLLFCKKYLDNTVVLLKKELAKYKEVRVSVTKNIFNYY</sequence>
<reference evidence="3" key="1">
    <citation type="submission" date="2020-08" db="EMBL/GenBank/DDBJ databases">
        <title>Genome sequencing and assembly of the red palm weevil Rhynchophorus ferrugineus.</title>
        <authorList>
            <person name="Dias G.B."/>
            <person name="Bergman C.M."/>
            <person name="Manee M."/>
        </authorList>
    </citation>
    <scope>NUCLEOTIDE SEQUENCE</scope>
    <source>
        <strain evidence="3">AA-2017</strain>
        <tissue evidence="3">Whole larva</tissue>
    </source>
</reference>
<dbReference type="InterPro" id="IPR032714">
    <property type="entry name" value="DZIP1_N"/>
</dbReference>
<gene>
    <name evidence="3" type="ORF">GWI33_014430</name>
</gene>
<keyword evidence="1" id="KW-0175">Coiled coil</keyword>
<dbReference type="InterPro" id="IPR051241">
    <property type="entry name" value="DZIP_RILPL"/>
</dbReference>
<dbReference type="GO" id="GO:0005737">
    <property type="term" value="C:cytoplasm"/>
    <property type="evidence" value="ECO:0007669"/>
    <property type="project" value="UniProtKB-SubCell"/>
</dbReference>
<evidence type="ECO:0000256" key="1">
    <source>
        <dbReference type="ARBA" id="ARBA00023054"/>
    </source>
</evidence>
<evidence type="ECO:0000259" key="2">
    <source>
        <dbReference type="Pfam" id="PF13815"/>
    </source>
</evidence>
<evidence type="ECO:0000313" key="3">
    <source>
        <dbReference type="EMBL" id="KAF7272816.1"/>
    </source>
</evidence>
<dbReference type="EMBL" id="JAACXV010013684">
    <property type="protein sequence ID" value="KAF7272816.1"/>
    <property type="molecule type" value="Genomic_DNA"/>
</dbReference>